<evidence type="ECO:0000259" key="3">
    <source>
        <dbReference type="Pfam" id="PF13354"/>
    </source>
</evidence>
<name>A0A7H0LED7_9SPHN</name>
<organism evidence="4 5">
    <name type="scientific">Sphingomonas alpina</name>
    <dbReference type="NCBI Taxonomy" id="653931"/>
    <lineage>
        <taxon>Bacteria</taxon>
        <taxon>Pseudomonadati</taxon>
        <taxon>Pseudomonadota</taxon>
        <taxon>Alphaproteobacteria</taxon>
        <taxon>Sphingomonadales</taxon>
        <taxon>Sphingomonadaceae</taxon>
        <taxon>Sphingomonas</taxon>
    </lineage>
</organism>
<dbReference type="EMBL" id="CP061038">
    <property type="protein sequence ID" value="QNQ08040.1"/>
    <property type="molecule type" value="Genomic_DNA"/>
</dbReference>
<dbReference type="InterPro" id="IPR045155">
    <property type="entry name" value="Beta-lactam_cat"/>
</dbReference>
<dbReference type="InterPro" id="IPR000871">
    <property type="entry name" value="Beta-lactam_class-A"/>
</dbReference>
<keyword evidence="2" id="KW-0732">Signal</keyword>
<accession>A0A7H0LED7</accession>
<feature type="chain" id="PRO_5028856995" evidence="2">
    <location>
        <begin position="20"/>
        <end position="438"/>
    </location>
</feature>
<dbReference type="Gene3D" id="3.40.710.10">
    <property type="entry name" value="DD-peptidase/beta-lactamase superfamily"/>
    <property type="match status" value="1"/>
</dbReference>
<reference evidence="4 5" key="1">
    <citation type="submission" date="2020-09" db="EMBL/GenBank/DDBJ databases">
        <title>Sphingomonas sp., a new species isolated from pork steak.</title>
        <authorList>
            <person name="Heidler von Heilborn D."/>
        </authorList>
    </citation>
    <scope>NUCLEOTIDE SEQUENCE [LARGE SCALE GENOMIC DNA]</scope>
    <source>
        <strain evidence="5">S8-3T</strain>
    </source>
</reference>
<dbReference type="SUPFAM" id="SSF56601">
    <property type="entry name" value="beta-lactamase/transpeptidase-like"/>
    <property type="match status" value="1"/>
</dbReference>
<dbReference type="Pfam" id="PF13354">
    <property type="entry name" value="Beta-lactamase2"/>
    <property type="match status" value="1"/>
</dbReference>
<feature type="domain" description="Beta-lactamase class A catalytic" evidence="3">
    <location>
        <begin position="170"/>
        <end position="365"/>
    </location>
</feature>
<dbReference type="GO" id="GO:0030655">
    <property type="term" value="P:beta-lactam antibiotic catabolic process"/>
    <property type="evidence" value="ECO:0007669"/>
    <property type="project" value="InterPro"/>
</dbReference>
<dbReference type="InterPro" id="IPR012338">
    <property type="entry name" value="Beta-lactam/transpept-like"/>
</dbReference>
<dbReference type="GO" id="GO:0008800">
    <property type="term" value="F:beta-lactamase activity"/>
    <property type="evidence" value="ECO:0007669"/>
    <property type="project" value="UniProtKB-EC"/>
</dbReference>
<dbReference type="PANTHER" id="PTHR35333">
    <property type="entry name" value="BETA-LACTAMASE"/>
    <property type="match status" value="1"/>
</dbReference>
<keyword evidence="5" id="KW-1185">Reference proteome</keyword>
<keyword evidence="4" id="KW-0378">Hydrolase</keyword>
<protein>
    <submittedName>
        <fullName evidence="4">Serine hydrolase</fullName>
    </submittedName>
</protein>
<feature type="signal peptide" evidence="2">
    <location>
        <begin position="1"/>
        <end position="19"/>
    </location>
</feature>
<proteinExistence type="predicted"/>
<comment type="catalytic activity">
    <reaction evidence="1">
        <text>a beta-lactam + H2O = a substituted beta-amino acid</text>
        <dbReference type="Rhea" id="RHEA:20401"/>
        <dbReference type="ChEBI" id="CHEBI:15377"/>
        <dbReference type="ChEBI" id="CHEBI:35627"/>
        <dbReference type="ChEBI" id="CHEBI:140347"/>
        <dbReference type="EC" id="3.5.2.6"/>
    </reaction>
</comment>
<sequence>MRLLLALFATLLVPIVATAQTPPAASVKAAPELEARIAELPTLLMGGGDYNASFSAAFRTAVPKETFATIGTQLSTSDGKVTGIERITPASAWSAVVLVGYERGIATMQIVADPAPPHQITGLLITGMSAREATLGAVIDTLAKLPGVTGFAFARLDAAGPVMLQSRAPDRGLAIGSEFKLVILAELVRSISAGERRWEDEITLAGTGLPGGAYMSSPAGTKVSLYDLAEKMISVSDNSATDILLKLAGRAKVEAMLGTVGIADPAGMRPFLSTLELFKLKGASGGALGERWAGLDEAGRRALLDGDVARLPVSAINPALFASGKPIRVGSIEWFASPADMVRVMDWLRRHTESGPAARAREILAKNSGVGAGPAGRWQYLGFKGGSEPGVIAMTFLLQGKDGHWYAMSGSWNDVAAPVDEGRFAGLMARAVELAAGS</sequence>
<dbReference type="PANTHER" id="PTHR35333:SF5">
    <property type="entry name" value="CONSERVED LIPOPROTEIN LPQF-RELATED"/>
    <property type="match status" value="1"/>
</dbReference>
<evidence type="ECO:0000313" key="5">
    <source>
        <dbReference type="Proteomes" id="UP000516148"/>
    </source>
</evidence>
<dbReference type="GO" id="GO:0046677">
    <property type="term" value="P:response to antibiotic"/>
    <property type="evidence" value="ECO:0007669"/>
    <property type="project" value="InterPro"/>
</dbReference>
<dbReference type="RefSeq" id="WP_187760371.1">
    <property type="nucleotide sequence ID" value="NZ_CP061038.1"/>
</dbReference>
<evidence type="ECO:0000256" key="2">
    <source>
        <dbReference type="SAM" id="SignalP"/>
    </source>
</evidence>
<dbReference type="KEGG" id="spap:H3Z74_14775"/>
<dbReference type="Proteomes" id="UP000516148">
    <property type="component" value="Chromosome"/>
</dbReference>
<evidence type="ECO:0000313" key="4">
    <source>
        <dbReference type="EMBL" id="QNQ08040.1"/>
    </source>
</evidence>
<evidence type="ECO:0000256" key="1">
    <source>
        <dbReference type="ARBA" id="ARBA00001526"/>
    </source>
</evidence>
<dbReference type="AlphaFoldDB" id="A0A7H0LED7"/>
<gene>
    <name evidence="4" type="ORF">H3Z74_14775</name>
</gene>